<evidence type="ECO:0000313" key="2">
    <source>
        <dbReference type="EMBL" id="ANY71122.1"/>
    </source>
</evidence>
<accession>A0A1B2DTT4</accession>
<dbReference type="KEGG" id="pib:BBD41_00095"/>
<protein>
    <recommendedName>
        <fullName evidence="1">PhnB-like domain-containing protein</fullName>
    </recommendedName>
</protein>
<sequence>MSMRSTPFIMLDGQAAEAIEFYREALNSKLLFKTTYGEGTDADGLPDEVKTRISHAVLQTGENDLMVADIFPGKSIVIGDQVNICITATQQSEIEEMYKKFSEKGQVIFPLQETEFSPCFGIVKDHFNITFQFFMNDTTSSWS</sequence>
<dbReference type="InterPro" id="IPR029068">
    <property type="entry name" value="Glyas_Bleomycin-R_OHBP_Dase"/>
</dbReference>
<keyword evidence="4" id="KW-1185">Reference proteome</keyword>
<evidence type="ECO:0000313" key="3">
    <source>
        <dbReference type="EMBL" id="OOC61502.1"/>
    </source>
</evidence>
<dbReference type="SUPFAM" id="SSF54593">
    <property type="entry name" value="Glyoxalase/Bleomycin resistance protein/Dihydroxybiphenyl dioxygenase"/>
    <property type="match status" value="1"/>
</dbReference>
<name>A0A1B2DTT4_9BACL</name>
<dbReference type="Pfam" id="PF06983">
    <property type="entry name" value="3-dmu-9_3-mt"/>
    <property type="match status" value="1"/>
</dbReference>
<dbReference type="Proteomes" id="UP000189059">
    <property type="component" value="Unassembled WGS sequence"/>
</dbReference>
<dbReference type="Gene3D" id="3.10.180.10">
    <property type="entry name" value="2,3-Dihydroxybiphenyl 1,2-Dioxygenase, domain 1"/>
    <property type="match status" value="1"/>
</dbReference>
<dbReference type="CDD" id="cd06588">
    <property type="entry name" value="PhnB_like"/>
    <property type="match status" value="1"/>
</dbReference>
<organism evidence="2">
    <name type="scientific">Paenibacillus ihbetae</name>
    <dbReference type="NCBI Taxonomy" id="1870820"/>
    <lineage>
        <taxon>Bacteria</taxon>
        <taxon>Bacillati</taxon>
        <taxon>Bacillota</taxon>
        <taxon>Bacilli</taxon>
        <taxon>Bacillales</taxon>
        <taxon>Paenibacillaceae</taxon>
        <taxon>Paenibacillus</taxon>
    </lineage>
</organism>
<evidence type="ECO:0000313" key="4">
    <source>
        <dbReference type="Proteomes" id="UP000189059"/>
    </source>
</evidence>
<reference evidence="2" key="1">
    <citation type="submission" date="2016-08" db="EMBL/GenBank/DDBJ databases">
        <title>Complete Genome Seqeunce of Paenibacillus sp. nov. IHBB 9852 from high altitute lake of Indian trans-Himalayas.</title>
        <authorList>
            <person name="Kiran S."/>
            <person name="Swarnkar M.K."/>
            <person name="Rana A."/>
            <person name="Tewari R."/>
            <person name="Gulati A."/>
        </authorList>
    </citation>
    <scope>NUCLEOTIDE SEQUENCE [LARGE SCALE GENOMIC DNA]</scope>
    <source>
        <strain evidence="2">IHBB 9852</strain>
    </source>
</reference>
<feature type="domain" description="PhnB-like" evidence="1">
    <location>
        <begin position="5"/>
        <end position="133"/>
    </location>
</feature>
<dbReference type="OrthoDB" id="9795306at2"/>
<dbReference type="RefSeq" id="WP_077566312.1">
    <property type="nucleotide sequence ID" value="NZ_CP016809.1"/>
</dbReference>
<gene>
    <name evidence="3" type="ORF">BBD40_06200</name>
    <name evidence="2" type="ORF">BBD41_00095</name>
</gene>
<dbReference type="AlphaFoldDB" id="A0A1B2DTT4"/>
<dbReference type="EMBL" id="MRVI01000001">
    <property type="protein sequence ID" value="OOC61502.1"/>
    <property type="molecule type" value="Genomic_DNA"/>
</dbReference>
<dbReference type="EMBL" id="CP016809">
    <property type="protein sequence ID" value="ANY71122.1"/>
    <property type="molecule type" value="Genomic_DNA"/>
</dbReference>
<dbReference type="InterPro" id="IPR028973">
    <property type="entry name" value="PhnB-like"/>
</dbReference>
<dbReference type="PANTHER" id="PTHR33990">
    <property type="entry name" value="PROTEIN YJDN-RELATED"/>
    <property type="match status" value="1"/>
</dbReference>
<reference evidence="3 4" key="2">
    <citation type="submission" date="2016-12" db="EMBL/GenBank/DDBJ databases">
        <title>Genome sequencing and description of Paenibacillus sp. nov. from high altitude lake in the Indian Trans- Himalayas.</title>
        <authorList>
            <person name="Kiran S."/>
            <person name="Swarnkar M.K."/>
            <person name="Rana A."/>
            <person name="Tewari R."/>
            <person name="Gulati A."/>
        </authorList>
    </citation>
    <scope>NUCLEOTIDE SEQUENCE [LARGE SCALE GENOMIC DNA]</scope>
    <source>
        <strain evidence="3 4">IHBB 9951</strain>
    </source>
</reference>
<dbReference type="PANTHER" id="PTHR33990:SF1">
    <property type="entry name" value="PROTEIN YJDN"/>
    <property type="match status" value="1"/>
</dbReference>
<evidence type="ECO:0000259" key="1">
    <source>
        <dbReference type="Pfam" id="PF06983"/>
    </source>
</evidence>
<proteinExistence type="predicted"/>